<keyword evidence="3" id="KW-1003">Cell membrane</keyword>
<proteinExistence type="predicted"/>
<evidence type="ECO:0000313" key="17">
    <source>
        <dbReference type="Proteomes" id="UP001597201"/>
    </source>
</evidence>
<dbReference type="InterPro" id="IPR000490">
    <property type="entry name" value="Glyco_hydro_17"/>
</dbReference>
<dbReference type="Pfam" id="PF00332">
    <property type="entry name" value="Glyco_hydro_17"/>
    <property type="match status" value="1"/>
</dbReference>
<dbReference type="RefSeq" id="WP_377179631.1">
    <property type="nucleotide sequence ID" value="NZ_JBHTMY010000003.1"/>
</dbReference>
<evidence type="ECO:0000256" key="10">
    <source>
        <dbReference type="ARBA" id="ARBA00023277"/>
    </source>
</evidence>
<dbReference type="GO" id="GO:0016787">
    <property type="term" value="F:hydrolase activity"/>
    <property type="evidence" value="ECO:0007669"/>
    <property type="project" value="UniProtKB-KW"/>
</dbReference>
<evidence type="ECO:0000313" key="16">
    <source>
        <dbReference type="EMBL" id="MFD1316549.1"/>
    </source>
</evidence>
<accession>A0ABW3Y707</accession>
<evidence type="ECO:0000256" key="7">
    <source>
        <dbReference type="ARBA" id="ARBA00022801"/>
    </source>
</evidence>
<protein>
    <recommendedName>
        <fullName evidence="15">Endo-1,3-beta-glucanase btgC</fullName>
    </recommendedName>
    <alternativeName>
        <fullName evidence="14">Laminarinase btgC</fullName>
    </alternativeName>
</protein>
<evidence type="ECO:0000256" key="5">
    <source>
        <dbReference type="ARBA" id="ARBA00022525"/>
    </source>
</evidence>
<evidence type="ECO:0000256" key="9">
    <source>
        <dbReference type="ARBA" id="ARBA00023180"/>
    </source>
</evidence>
<evidence type="ECO:0000256" key="1">
    <source>
        <dbReference type="ARBA" id="ARBA00004191"/>
    </source>
</evidence>
<evidence type="ECO:0000256" key="4">
    <source>
        <dbReference type="ARBA" id="ARBA00022512"/>
    </source>
</evidence>
<evidence type="ECO:0000256" key="13">
    <source>
        <dbReference type="ARBA" id="ARBA00037649"/>
    </source>
</evidence>
<name>A0ABW3Y707_9FLAO</name>
<dbReference type="InterPro" id="IPR017853">
    <property type="entry name" value="GH"/>
</dbReference>
<comment type="function">
    <text evidence="13">Glucanases play a role in cell expansion during growth, in cell-cell fusion during mating, and in spore release during sporulation. This enzyme may be involved in beta-glucan degradation. Active on laminarin and lichenan.</text>
</comment>
<evidence type="ECO:0000256" key="8">
    <source>
        <dbReference type="ARBA" id="ARBA00023136"/>
    </source>
</evidence>
<evidence type="ECO:0000256" key="3">
    <source>
        <dbReference type="ARBA" id="ARBA00022475"/>
    </source>
</evidence>
<keyword evidence="9" id="KW-0325">Glycoprotein</keyword>
<evidence type="ECO:0000256" key="12">
    <source>
        <dbReference type="ARBA" id="ARBA00023326"/>
    </source>
</evidence>
<keyword evidence="11" id="KW-0961">Cell wall biogenesis/degradation</keyword>
<keyword evidence="7 16" id="KW-0378">Hydrolase</keyword>
<keyword evidence="12" id="KW-0624">Polysaccharide degradation</keyword>
<sequence length="314" mass="36681">MKLTQELKIPFGNAICYSGFREGQMPGGAVPSYEEIKEDLLILHKNWKYLRLYDCDEHAQIVLDVITQEKLDFKVMLGAYIVAEKNNFGCPWGGSYSEDVLKKNKEKNIEQIHKLIQTANRYPDIIFCLSAGNEACVDWTDHYVPVESVIDYVRMLKKATKQPVTFCENYVPWLNKLNKLVDELDFVSIHTYPVWEYKHIHDSLNYTKENYYAVANKYPNKPVIITEAGWATNSNGKGINQENVSEENQKIYYDDLIKWTTERKILTFVFEAFDEPWKGSNDPLEPEKHWGLFKEDRTPKKVMKHLYSKLTIKS</sequence>
<comment type="caution">
    <text evidence="16">The sequence shown here is derived from an EMBL/GenBank/DDBJ whole genome shotgun (WGS) entry which is preliminary data.</text>
</comment>
<evidence type="ECO:0000256" key="15">
    <source>
        <dbReference type="ARBA" id="ARBA00043078"/>
    </source>
</evidence>
<keyword evidence="5" id="KW-0964">Secreted</keyword>
<organism evidence="16 17">
    <name type="scientific">Namhaeicola litoreus</name>
    <dbReference type="NCBI Taxonomy" id="1052145"/>
    <lineage>
        <taxon>Bacteria</taxon>
        <taxon>Pseudomonadati</taxon>
        <taxon>Bacteroidota</taxon>
        <taxon>Flavobacteriia</taxon>
        <taxon>Flavobacteriales</taxon>
        <taxon>Flavobacteriaceae</taxon>
        <taxon>Namhaeicola</taxon>
    </lineage>
</organism>
<keyword evidence="4" id="KW-0134">Cell wall</keyword>
<gene>
    <name evidence="16" type="ORF">ACFQ39_13065</name>
</gene>
<dbReference type="Proteomes" id="UP001597201">
    <property type="component" value="Unassembled WGS sequence"/>
</dbReference>
<evidence type="ECO:0000256" key="2">
    <source>
        <dbReference type="ARBA" id="ARBA00004236"/>
    </source>
</evidence>
<reference evidence="17" key="1">
    <citation type="journal article" date="2019" name="Int. J. Syst. Evol. Microbiol.">
        <title>The Global Catalogue of Microorganisms (GCM) 10K type strain sequencing project: providing services to taxonomists for standard genome sequencing and annotation.</title>
        <authorList>
            <consortium name="The Broad Institute Genomics Platform"/>
            <consortium name="The Broad Institute Genome Sequencing Center for Infectious Disease"/>
            <person name="Wu L."/>
            <person name="Ma J."/>
        </authorList>
    </citation>
    <scope>NUCLEOTIDE SEQUENCE [LARGE SCALE GENOMIC DNA]</scope>
    <source>
        <strain evidence="17">CCUG 61485</strain>
    </source>
</reference>
<dbReference type="PANTHER" id="PTHR16631">
    <property type="entry name" value="GLUCAN 1,3-BETA-GLUCOSIDASE"/>
    <property type="match status" value="1"/>
</dbReference>
<evidence type="ECO:0000256" key="11">
    <source>
        <dbReference type="ARBA" id="ARBA00023316"/>
    </source>
</evidence>
<dbReference type="InterPro" id="IPR050732">
    <property type="entry name" value="Beta-glucan_modifiers"/>
</dbReference>
<comment type="subcellular location">
    <subcellularLocation>
        <location evidence="2">Cell membrane</location>
    </subcellularLocation>
    <subcellularLocation>
        <location evidence="1">Secreted</location>
        <location evidence="1">Cell wall</location>
    </subcellularLocation>
</comment>
<keyword evidence="8" id="KW-0472">Membrane</keyword>
<dbReference type="Gene3D" id="3.20.20.80">
    <property type="entry name" value="Glycosidases"/>
    <property type="match status" value="1"/>
</dbReference>
<dbReference type="PANTHER" id="PTHR16631:SF17">
    <property type="entry name" value="GLUCAN ENDO-1,3-BETA-GLUCOSIDASE BTGC"/>
    <property type="match status" value="1"/>
</dbReference>
<keyword evidence="17" id="KW-1185">Reference proteome</keyword>
<evidence type="ECO:0000256" key="14">
    <source>
        <dbReference type="ARBA" id="ARBA00042373"/>
    </source>
</evidence>
<evidence type="ECO:0000256" key="6">
    <source>
        <dbReference type="ARBA" id="ARBA00022729"/>
    </source>
</evidence>
<keyword evidence="6" id="KW-0732">Signal</keyword>
<dbReference type="SUPFAM" id="SSF51445">
    <property type="entry name" value="(Trans)glycosidases"/>
    <property type="match status" value="1"/>
</dbReference>
<keyword evidence="10" id="KW-0119">Carbohydrate metabolism</keyword>
<dbReference type="EMBL" id="JBHTMY010000003">
    <property type="protein sequence ID" value="MFD1316549.1"/>
    <property type="molecule type" value="Genomic_DNA"/>
</dbReference>